<sequence>MPNKWHDAGFTLIEMLVVIVILGLTAAIIMAHGPPRSAGVVTRTAASEIVQSLRFARSEAIARNMPVAVSLDAVTHRLQIGAVDQAPLPGILPLGLYPNQGAAVRRAAFIFAPDGSASGGAILLGAQGQRIRIAIDWLTGRIDVSHGP</sequence>
<comment type="similarity">
    <text evidence="9">Belongs to the GSP H family.</text>
</comment>
<keyword evidence="7 11" id="KW-1133">Transmembrane helix</keyword>
<dbReference type="Pfam" id="PF07963">
    <property type="entry name" value="N_methyl"/>
    <property type="match status" value="1"/>
</dbReference>
<dbReference type="PROSITE" id="PS00409">
    <property type="entry name" value="PROKAR_NTER_METHYL"/>
    <property type="match status" value="1"/>
</dbReference>
<accession>A0A963YUH5</accession>
<evidence type="ECO:0000256" key="3">
    <source>
        <dbReference type="ARBA" id="ARBA00022475"/>
    </source>
</evidence>
<gene>
    <name evidence="13" type="ORF">ASILVAE211_17375</name>
</gene>
<dbReference type="Pfam" id="PF12019">
    <property type="entry name" value="GspH"/>
    <property type="match status" value="1"/>
</dbReference>
<dbReference type="GO" id="GO:0015628">
    <property type="term" value="P:protein secretion by the type II secretion system"/>
    <property type="evidence" value="ECO:0007669"/>
    <property type="project" value="InterPro"/>
</dbReference>
<evidence type="ECO:0000256" key="9">
    <source>
        <dbReference type="ARBA" id="ARBA00025772"/>
    </source>
</evidence>
<evidence type="ECO:0000256" key="11">
    <source>
        <dbReference type="SAM" id="Phobius"/>
    </source>
</evidence>
<feature type="domain" description="General secretion pathway GspH" evidence="12">
    <location>
        <begin position="45"/>
        <end position="138"/>
    </location>
</feature>
<evidence type="ECO:0000256" key="4">
    <source>
        <dbReference type="ARBA" id="ARBA00022481"/>
    </source>
</evidence>
<protein>
    <recommendedName>
        <fullName evidence="2">Type II secretion system protein H</fullName>
    </recommendedName>
    <alternativeName>
        <fullName evidence="10">General secretion pathway protein H</fullName>
    </alternativeName>
</protein>
<dbReference type="InterPro" id="IPR002416">
    <property type="entry name" value="T2SS_protein-GspH"/>
</dbReference>
<feature type="transmembrane region" description="Helical" evidence="11">
    <location>
        <begin position="12"/>
        <end position="31"/>
    </location>
</feature>
<evidence type="ECO:0000259" key="12">
    <source>
        <dbReference type="Pfam" id="PF12019"/>
    </source>
</evidence>
<name>A0A963YUH5_9PROT</name>
<keyword evidence="5" id="KW-0997">Cell inner membrane</keyword>
<reference evidence="13" key="1">
    <citation type="journal article" date="2021" name="Microorganisms">
        <title>Acidisoma silvae sp. nov. and Acidisomacellulosilytica sp. nov., Two Acidophilic Bacteria Isolated from Decaying Wood, Hydrolyzing Cellulose and Producing Poly-3-hydroxybutyrate.</title>
        <authorList>
            <person name="Mieszkin S."/>
            <person name="Pouder E."/>
            <person name="Uroz S."/>
            <person name="Simon-Colin C."/>
            <person name="Alain K."/>
        </authorList>
    </citation>
    <scope>NUCLEOTIDE SEQUENCE</scope>
    <source>
        <strain evidence="13">HW T2.11</strain>
    </source>
</reference>
<dbReference type="InterPro" id="IPR022346">
    <property type="entry name" value="T2SS_GspH"/>
</dbReference>
<evidence type="ECO:0000256" key="10">
    <source>
        <dbReference type="ARBA" id="ARBA00030775"/>
    </source>
</evidence>
<proteinExistence type="inferred from homology"/>
<dbReference type="PRINTS" id="PR00885">
    <property type="entry name" value="BCTERIALGSPH"/>
</dbReference>
<evidence type="ECO:0000256" key="7">
    <source>
        <dbReference type="ARBA" id="ARBA00022989"/>
    </source>
</evidence>
<evidence type="ECO:0000313" key="14">
    <source>
        <dbReference type="Proteomes" id="UP000708298"/>
    </source>
</evidence>
<keyword evidence="8 11" id="KW-0472">Membrane</keyword>
<dbReference type="RefSeq" id="WP_227322627.1">
    <property type="nucleotide sequence ID" value="NZ_JAESVB010000009.1"/>
</dbReference>
<evidence type="ECO:0000256" key="5">
    <source>
        <dbReference type="ARBA" id="ARBA00022519"/>
    </source>
</evidence>
<evidence type="ECO:0000256" key="6">
    <source>
        <dbReference type="ARBA" id="ARBA00022692"/>
    </source>
</evidence>
<evidence type="ECO:0000256" key="8">
    <source>
        <dbReference type="ARBA" id="ARBA00023136"/>
    </source>
</evidence>
<dbReference type="AlphaFoldDB" id="A0A963YUH5"/>
<comment type="subcellular location">
    <subcellularLocation>
        <location evidence="1">Cell inner membrane</location>
        <topology evidence="1">Single-pass membrane protein</topology>
    </subcellularLocation>
</comment>
<dbReference type="GO" id="GO:0005886">
    <property type="term" value="C:plasma membrane"/>
    <property type="evidence" value="ECO:0007669"/>
    <property type="project" value="UniProtKB-SubCell"/>
</dbReference>
<dbReference type="Gene3D" id="3.30.700.10">
    <property type="entry name" value="Glycoprotein, Type 4 Pilin"/>
    <property type="match status" value="1"/>
</dbReference>
<evidence type="ECO:0000256" key="2">
    <source>
        <dbReference type="ARBA" id="ARBA00021549"/>
    </source>
</evidence>
<reference evidence="13" key="2">
    <citation type="submission" date="2021-01" db="EMBL/GenBank/DDBJ databases">
        <authorList>
            <person name="Mieszkin S."/>
            <person name="Pouder E."/>
            <person name="Alain K."/>
        </authorList>
    </citation>
    <scope>NUCLEOTIDE SEQUENCE</scope>
    <source>
        <strain evidence="13">HW T2.11</strain>
    </source>
</reference>
<keyword evidence="3" id="KW-1003">Cell membrane</keyword>
<dbReference type="InterPro" id="IPR045584">
    <property type="entry name" value="Pilin-like"/>
</dbReference>
<keyword evidence="4" id="KW-0488">Methylation</keyword>
<evidence type="ECO:0000313" key="13">
    <source>
        <dbReference type="EMBL" id="MCB8876969.1"/>
    </source>
</evidence>
<keyword evidence="6 11" id="KW-0812">Transmembrane</keyword>
<organism evidence="13 14">
    <name type="scientific">Acidisoma silvae</name>
    <dbReference type="NCBI Taxonomy" id="2802396"/>
    <lineage>
        <taxon>Bacteria</taxon>
        <taxon>Pseudomonadati</taxon>
        <taxon>Pseudomonadota</taxon>
        <taxon>Alphaproteobacteria</taxon>
        <taxon>Acetobacterales</taxon>
        <taxon>Acidocellaceae</taxon>
        <taxon>Acidisoma</taxon>
    </lineage>
</organism>
<dbReference type="SUPFAM" id="SSF54523">
    <property type="entry name" value="Pili subunits"/>
    <property type="match status" value="1"/>
</dbReference>
<keyword evidence="14" id="KW-1185">Reference proteome</keyword>
<evidence type="ECO:0000256" key="1">
    <source>
        <dbReference type="ARBA" id="ARBA00004377"/>
    </source>
</evidence>
<dbReference type="NCBIfam" id="TIGR02532">
    <property type="entry name" value="IV_pilin_GFxxxE"/>
    <property type="match status" value="1"/>
</dbReference>
<comment type="caution">
    <text evidence="13">The sequence shown here is derived from an EMBL/GenBank/DDBJ whole genome shotgun (WGS) entry which is preliminary data.</text>
</comment>
<dbReference type="InterPro" id="IPR012902">
    <property type="entry name" value="N_methyl_site"/>
</dbReference>
<dbReference type="EMBL" id="JAESVB010000009">
    <property type="protein sequence ID" value="MCB8876969.1"/>
    <property type="molecule type" value="Genomic_DNA"/>
</dbReference>
<dbReference type="GO" id="GO:0015627">
    <property type="term" value="C:type II protein secretion system complex"/>
    <property type="evidence" value="ECO:0007669"/>
    <property type="project" value="InterPro"/>
</dbReference>
<dbReference type="Proteomes" id="UP000708298">
    <property type="component" value="Unassembled WGS sequence"/>
</dbReference>